<proteinExistence type="predicted"/>
<dbReference type="EMBL" id="JACAZE010000010">
    <property type="protein sequence ID" value="KAF7305484.1"/>
    <property type="molecule type" value="Genomic_DNA"/>
</dbReference>
<accession>A0A8H6WAP1</accession>
<name>A0A8H6WAP1_MYCCL</name>
<feature type="region of interest" description="Disordered" evidence="1">
    <location>
        <begin position="110"/>
        <end position="243"/>
    </location>
</feature>
<keyword evidence="3" id="KW-1185">Reference proteome</keyword>
<dbReference type="OrthoDB" id="3060557at2759"/>
<protein>
    <submittedName>
        <fullName evidence="2">Zn(2)-C6 fungal-type domain-containing protein</fullName>
    </submittedName>
</protein>
<sequence length="243" mass="25249">MSSSSTTIPRLVAFLTRPLIGAGVPPAAVTTAQVILSTSFSSQSPPAGTLTLCSTTPIAPIKAACIGAGIPWSAWYRALADDAAQLVVSYGPGYLKTETLAPTPVFNPYPMPSRARPGPSPLRFSTLPPIDEDAVSSYDDSEAVSSYADSESDAGSEMSWAPSQVSSATDDSGFTHLSAKATPFVPARLRSEPPPTYQPPAGPRLFRLGIKGLSAPSPPDASSHTPSLPTTPQSPPTPGWISW</sequence>
<reference evidence="2" key="1">
    <citation type="submission" date="2020-05" db="EMBL/GenBank/DDBJ databases">
        <title>Mycena genomes resolve the evolution of fungal bioluminescence.</title>
        <authorList>
            <person name="Tsai I.J."/>
        </authorList>
    </citation>
    <scope>NUCLEOTIDE SEQUENCE</scope>
    <source>
        <strain evidence="2">110903Hualien_Pintung</strain>
    </source>
</reference>
<feature type="compositionally biased region" description="Acidic residues" evidence="1">
    <location>
        <begin position="130"/>
        <end position="142"/>
    </location>
</feature>
<feature type="compositionally biased region" description="Pro residues" evidence="1">
    <location>
        <begin position="192"/>
        <end position="202"/>
    </location>
</feature>
<organism evidence="2 3">
    <name type="scientific">Mycena chlorophos</name>
    <name type="common">Agaric fungus</name>
    <name type="synonym">Agaricus chlorophos</name>
    <dbReference type="NCBI Taxonomy" id="658473"/>
    <lineage>
        <taxon>Eukaryota</taxon>
        <taxon>Fungi</taxon>
        <taxon>Dikarya</taxon>
        <taxon>Basidiomycota</taxon>
        <taxon>Agaricomycotina</taxon>
        <taxon>Agaricomycetes</taxon>
        <taxon>Agaricomycetidae</taxon>
        <taxon>Agaricales</taxon>
        <taxon>Marasmiineae</taxon>
        <taxon>Mycenaceae</taxon>
        <taxon>Mycena</taxon>
    </lineage>
</organism>
<feature type="compositionally biased region" description="Pro residues" evidence="1">
    <location>
        <begin position="232"/>
        <end position="243"/>
    </location>
</feature>
<evidence type="ECO:0000313" key="3">
    <source>
        <dbReference type="Proteomes" id="UP000613580"/>
    </source>
</evidence>
<feature type="compositionally biased region" description="Low complexity" evidence="1">
    <location>
        <begin position="222"/>
        <end position="231"/>
    </location>
</feature>
<comment type="caution">
    <text evidence="2">The sequence shown here is derived from an EMBL/GenBank/DDBJ whole genome shotgun (WGS) entry which is preliminary data.</text>
</comment>
<dbReference type="Proteomes" id="UP000613580">
    <property type="component" value="Unassembled WGS sequence"/>
</dbReference>
<dbReference type="AlphaFoldDB" id="A0A8H6WAP1"/>
<feature type="compositionally biased region" description="Polar residues" evidence="1">
    <location>
        <begin position="161"/>
        <end position="172"/>
    </location>
</feature>
<gene>
    <name evidence="2" type="ORF">HMN09_00801200</name>
</gene>
<evidence type="ECO:0000313" key="2">
    <source>
        <dbReference type="EMBL" id="KAF7305484.1"/>
    </source>
</evidence>
<evidence type="ECO:0000256" key="1">
    <source>
        <dbReference type="SAM" id="MobiDB-lite"/>
    </source>
</evidence>